<dbReference type="SUPFAM" id="SSF53098">
    <property type="entry name" value="Ribonuclease H-like"/>
    <property type="match status" value="1"/>
</dbReference>
<dbReference type="GO" id="GO:0003676">
    <property type="term" value="F:nucleic acid binding"/>
    <property type="evidence" value="ECO:0007669"/>
    <property type="project" value="InterPro"/>
</dbReference>
<proteinExistence type="predicted"/>
<name>A0A381NIY3_9ZZZZ</name>
<protein>
    <recommendedName>
        <fullName evidence="1">ExoI C-terminal domain-containing protein</fullName>
    </recommendedName>
</protein>
<feature type="domain" description="ExoI C-terminal" evidence="1">
    <location>
        <begin position="313"/>
        <end position="439"/>
    </location>
</feature>
<evidence type="ECO:0000259" key="1">
    <source>
        <dbReference type="PROSITE" id="PS51785"/>
    </source>
</evidence>
<dbReference type="EMBL" id="UINC01000389">
    <property type="protein sequence ID" value="SUZ54481.1"/>
    <property type="molecule type" value="Genomic_DNA"/>
</dbReference>
<dbReference type="AlphaFoldDB" id="A0A381NIY3"/>
<dbReference type="PROSITE" id="PS51785">
    <property type="entry name" value="EXOI_C"/>
    <property type="match status" value="1"/>
</dbReference>
<reference evidence="2" key="1">
    <citation type="submission" date="2018-05" db="EMBL/GenBank/DDBJ databases">
        <authorList>
            <person name="Lanie J.A."/>
            <person name="Ng W.-L."/>
            <person name="Kazmierczak K.M."/>
            <person name="Andrzejewski T.M."/>
            <person name="Davidsen T.M."/>
            <person name="Wayne K.J."/>
            <person name="Tettelin H."/>
            <person name="Glass J.I."/>
            <person name="Rusch D."/>
            <person name="Podicherti R."/>
            <person name="Tsui H.-C.T."/>
            <person name="Winkler M.E."/>
        </authorList>
    </citation>
    <scope>NUCLEOTIDE SEQUENCE</scope>
</reference>
<gene>
    <name evidence="2" type="ORF">METZ01_LOCUS7335</name>
</gene>
<evidence type="ECO:0000313" key="2">
    <source>
        <dbReference type="EMBL" id="SUZ54481.1"/>
    </source>
</evidence>
<organism evidence="2">
    <name type="scientific">marine metagenome</name>
    <dbReference type="NCBI Taxonomy" id="408172"/>
    <lineage>
        <taxon>unclassified sequences</taxon>
        <taxon>metagenomes</taxon>
        <taxon>ecological metagenomes</taxon>
    </lineage>
</organism>
<dbReference type="InterPro" id="IPR012337">
    <property type="entry name" value="RNaseH-like_sf"/>
</dbReference>
<dbReference type="InterPro" id="IPR058561">
    <property type="entry name" value="Exonuc_1_C"/>
</dbReference>
<dbReference type="Gene3D" id="3.30.420.10">
    <property type="entry name" value="Ribonuclease H-like superfamily/Ribonuclease H"/>
    <property type="match status" value="1"/>
</dbReference>
<accession>A0A381NIY3</accession>
<sequence length="439" mass="51537">METEGIFDFETNGIEKGFSYPHQLAIGEIDSKHVKVFNNRILTYDLPNPRALFATNMKWEKLLKGPSLYEVMPEMFSALDFDILWGWNVKYDSGVLEDGLFSIGYNPYIKKTDGTVICDAMSFTSLSSFLEPEKMKIPINEKGKPTLKLEKVYIENFGEDSNMNWHQADFDVEGTRKLLKKIEKEIPNLWNIRTQFFNKYSRQRILSEPKIYAYYLHFSRNINFMKPILQREDGTGTFSVNLNKFGNKNSLTANDKKKLKEGKKPSWLAEHFKNMDYIIFDPDSLKLDVDTYEPNDEILEEISDLISLKLAKPKVWKEPKLLEHQKFNFPIKEDKQSWDLFHKTQDWDEKVQIKFKDMRSKRIAQRLIYDNAPGSLDTQPYKVIEDYIKERWLSEDPDVPWVTIPKALKELGNIERETEGEALPGYKDYLINISNELKK</sequence>
<dbReference type="InterPro" id="IPR036397">
    <property type="entry name" value="RNaseH_sf"/>
</dbReference>